<reference evidence="3 4" key="1">
    <citation type="submission" date="2024-10" db="EMBL/GenBank/DDBJ databases">
        <title>The Natural Products Discovery Center: Release of the First 8490 Sequenced Strains for Exploring Actinobacteria Biosynthetic Diversity.</title>
        <authorList>
            <person name="Kalkreuter E."/>
            <person name="Kautsar S.A."/>
            <person name="Yang D."/>
            <person name="Bader C.D."/>
            <person name="Teijaro C.N."/>
            <person name="Fluegel L."/>
            <person name="Davis C.M."/>
            <person name="Simpson J.R."/>
            <person name="Lauterbach L."/>
            <person name="Steele A.D."/>
            <person name="Gui C."/>
            <person name="Meng S."/>
            <person name="Li G."/>
            <person name="Viehrig K."/>
            <person name="Ye F."/>
            <person name="Su P."/>
            <person name="Kiefer A.F."/>
            <person name="Nichols A."/>
            <person name="Cepeda A.J."/>
            <person name="Yan W."/>
            <person name="Fan B."/>
            <person name="Jiang Y."/>
            <person name="Adhikari A."/>
            <person name="Zheng C.-J."/>
            <person name="Schuster L."/>
            <person name="Cowan T.M."/>
            <person name="Smanski M.J."/>
            <person name="Chevrette M.G."/>
            <person name="De Carvalho L.P.S."/>
            <person name="Shen B."/>
        </authorList>
    </citation>
    <scope>NUCLEOTIDE SEQUENCE [LARGE SCALE GENOMIC DNA]</scope>
    <source>
        <strain evidence="3 4">NPDC019481</strain>
    </source>
</reference>
<name>A0ABW7XNT3_9MICO</name>
<dbReference type="Gene3D" id="3.40.630.30">
    <property type="match status" value="1"/>
</dbReference>
<organism evidence="3 4">
    <name type="scientific">Promicromonospora kroppenstedtii</name>
    <dbReference type="NCBI Taxonomy" id="440482"/>
    <lineage>
        <taxon>Bacteria</taxon>
        <taxon>Bacillati</taxon>
        <taxon>Actinomycetota</taxon>
        <taxon>Actinomycetes</taxon>
        <taxon>Micrococcales</taxon>
        <taxon>Promicromonosporaceae</taxon>
        <taxon>Promicromonospora</taxon>
    </lineage>
</organism>
<proteinExistence type="predicted"/>
<evidence type="ECO:0000259" key="2">
    <source>
        <dbReference type="PROSITE" id="PS51729"/>
    </source>
</evidence>
<feature type="domain" description="N-acetyltransferase" evidence="2">
    <location>
        <begin position="14"/>
        <end position="101"/>
    </location>
</feature>
<feature type="region of interest" description="Disordered" evidence="1">
    <location>
        <begin position="101"/>
        <end position="122"/>
    </location>
</feature>
<evidence type="ECO:0000313" key="4">
    <source>
        <dbReference type="Proteomes" id="UP001611580"/>
    </source>
</evidence>
<keyword evidence="4" id="KW-1185">Reference proteome</keyword>
<dbReference type="InterPro" id="IPR045057">
    <property type="entry name" value="Gcn5-rel_NAT"/>
</dbReference>
<dbReference type="GO" id="GO:0016746">
    <property type="term" value="F:acyltransferase activity"/>
    <property type="evidence" value="ECO:0007669"/>
    <property type="project" value="UniProtKB-KW"/>
</dbReference>
<dbReference type="EC" id="2.3.1.-" evidence="3"/>
<dbReference type="PROSITE" id="PS51729">
    <property type="entry name" value="GNAT_YJDJ"/>
    <property type="match status" value="1"/>
</dbReference>
<dbReference type="SUPFAM" id="SSF55729">
    <property type="entry name" value="Acyl-CoA N-acyltransferases (Nat)"/>
    <property type="match status" value="1"/>
</dbReference>
<accession>A0ABW7XNT3</accession>
<dbReference type="RefSeq" id="WP_397406265.1">
    <property type="nucleotide sequence ID" value="NZ_JBIRYI010000013.1"/>
</dbReference>
<dbReference type="InterPro" id="IPR016181">
    <property type="entry name" value="Acyl_CoA_acyltransferase"/>
</dbReference>
<sequence length="122" mass="13512">MSDPDHVHTPDELRDQAGADRFELVRAGETIAWMTYKHLRPNRYVLLHTEVDQAQRGHGIGGVLVDAVLNEIRSRQGTVTAICPFVVDYLAGDERYADVIDPKHPGYPDRTAAEHGDGAIPV</sequence>
<gene>
    <name evidence="3" type="ORF">ACH47X_19950</name>
</gene>
<dbReference type="PANTHER" id="PTHR31435">
    <property type="entry name" value="PROTEIN NATD1"/>
    <property type="match status" value="1"/>
</dbReference>
<dbReference type="EMBL" id="JBIRYI010000013">
    <property type="protein sequence ID" value="MFI2489193.1"/>
    <property type="molecule type" value="Genomic_DNA"/>
</dbReference>
<dbReference type="PANTHER" id="PTHR31435:SF10">
    <property type="entry name" value="BSR4717 PROTEIN"/>
    <property type="match status" value="1"/>
</dbReference>
<evidence type="ECO:0000256" key="1">
    <source>
        <dbReference type="SAM" id="MobiDB-lite"/>
    </source>
</evidence>
<comment type="caution">
    <text evidence="3">The sequence shown here is derived from an EMBL/GenBank/DDBJ whole genome shotgun (WGS) entry which is preliminary data.</text>
</comment>
<dbReference type="Proteomes" id="UP001611580">
    <property type="component" value="Unassembled WGS sequence"/>
</dbReference>
<dbReference type="Pfam" id="PF14542">
    <property type="entry name" value="Acetyltransf_CG"/>
    <property type="match status" value="1"/>
</dbReference>
<protein>
    <submittedName>
        <fullName evidence="3">GNAT family N-acetyltransferase</fullName>
        <ecNumber evidence="3">2.3.1.-</ecNumber>
    </submittedName>
</protein>
<evidence type="ECO:0000313" key="3">
    <source>
        <dbReference type="EMBL" id="MFI2489193.1"/>
    </source>
</evidence>
<keyword evidence="3" id="KW-0808">Transferase</keyword>
<keyword evidence="3" id="KW-0012">Acyltransferase</keyword>
<dbReference type="InterPro" id="IPR031165">
    <property type="entry name" value="GNAT_YJDJ"/>
</dbReference>